<gene>
    <name evidence="1" type="ORF">DILT_LOCUS14295</name>
</gene>
<dbReference type="AlphaFoldDB" id="A0A3P7PXU9"/>
<name>A0A3P7PXU9_DIBLA</name>
<dbReference type="EMBL" id="UYRU01073623">
    <property type="protein sequence ID" value="VDN23649.1"/>
    <property type="molecule type" value="Genomic_DNA"/>
</dbReference>
<dbReference type="Proteomes" id="UP000281553">
    <property type="component" value="Unassembled WGS sequence"/>
</dbReference>
<evidence type="ECO:0000313" key="1">
    <source>
        <dbReference type="EMBL" id="VDN23649.1"/>
    </source>
</evidence>
<proteinExistence type="predicted"/>
<accession>A0A3P7PXU9</accession>
<protein>
    <submittedName>
        <fullName evidence="1">Uncharacterized protein</fullName>
    </submittedName>
</protein>
<keyword evidence="2" id="KW-1185">Reference proteome</keyword>
<organism evidence="1 2">
    <name type="scientific">Dibothriocephalus latus</name>
    <name type="common">Fish tapeworm</name>
    <name type="synonym">Diphyllobothrium latum</name>
    <dbReference type="NCBI Taxonomy" id="60516"/>
    <lineage>
        <taxon>Eukaryota</taxon>
        <taxon>Metazoa</taxon>
        <taxon>Spiralia</taxon>
        <taxon>Lophotrochozoa</taxon>
        <taxon>Platyhelminthes</taxon>
        <taxon>Cestoda</taxon>
        <taxon>Eucestoda</taxon>
        <taxon>Diphyllobothriidea</taxon>
        <taxon>Diphyllobothriidae</taxon>
        <taxon>Dibothriocephalus</taxon>
    </lineage>
</organism>
<sequence length="96" mass="10615">MCEVTALLHFAGHCEGLGNRPVVVEPTYHVYKVLRTAEFLYGFPQSFAIHRVECFLQVHESSVEVGARLLALLLQLSRGEDHVGGAAMAMKTTLVF</sequence>
<evidence type="ECO:0000313" key="2">
    <source>
        <dbReference type="Proteomes" id="UP000281553"/>
    </source>
</evidence>
<reference evidence="1 2" key="1">
    <citation type="submission" date="2018-11" db="EMBL/GenBank/DDBJ databases">
        <authorList>
            <consortium name="Pathogen Informatics"/>
        </authorList>
    </citation>
    <scope>NUCLEOTIDE SEQUENCE [LARGE SCALE GENOMIC DNA]</scope>
</reference>